<dbReference type="PANTHER" id="PTHR12468">
    <property type="entry name" value="GPI MANNOSYLTRANSFERASE 2"/>
    <property type="match status" value="1"/>
</dbReference>
<feature type="transmembrane region" description="Helical" evidence="12">
    <location>
        <begin position="42"/>
        <end position="63"/>
    </location>
</feature>
<keyword evidence="8 12" id="KW-0812">Transmembrane</keyword>
<comment type="caution">
    <text evidence="12">Lacks conserved residue(s) required for the propagation of feature annotation.</text>
</comment>
<feature type="transmembrane region" description="Helical" evidence="12">
    <location>
        <begin position="172"/>
        <end position="195"/>
    </location>
</feature>
<comment type="subcellular location">
    <subcellularLocation>
        <location evidence="1 12">Endoplasmic reticulum membrane</location>
        <topology evidence="1 12">Multi-pass membrane protein</topology>
    </subcellularLocation>
</comment>
<evidence type="ECO:0000256" key="5">
    <source>
        <dbReference type="ARBA" id="ARBA00022502"/>
    </source>
</evidence>
<keyword evidence="5 12" id="KW-0337">GPI-anchor biosynthesis</keyword>
<dbReference type="PANTHER" id="PTHR12468:SF2">
    <property type="entry name" value="GPI MANNOSYLTRANSFERASE 2"/>
    <property type="match status" value="1"/>
</dbReference>
<evidence type="ECO:0000256" key="7">
    <source>
        <dbReference type="ARBA" id="ARBA00022679"/>
    </source>
</evidence>
<protein>
    <recommendedName>
        <fullName evidence="4 12">GPI mannosyltransferase 2</fullName>
        <ecNumber evidence="12">2.4.1.-</ecNumber>
    </recommendedName>
</protein>
<evidence type="ECO:0000256" key="8">
    <source>
        <dbReference type="ARBA" id="ARBA00022692"/>
    </source>
</evidence>
<keyword evidence="14" id="KW-1185">Reference proteome</keyword>
<dbReference type="Pfam" id="PF04188">
    <property type="entry name" value="Mannosyl_trans2"/>
    <property type="match status" value="1"/>
</dbReference>
<dbReference type="AlphaFoldDB" id="A0AAV4ZZS1"/>
<evidence type="ECO:0000256" key="3">
    <source>
        <dbReference type="ARBA" id="ARBA00008698"/>
    </source>
</evidence>
<accession>A0AAV4ZZS1</accession>
<feature type="transmembrane region" description="Helical" evidence="12">
    <location>
        <begin position="136"/>
        <end position="160"/>
    </location>
</feature>
<gene>
    <name evidence="13" type="ORF">Clacol_000620</name>
</gene>
<evidence type="ECO:0000313" key="14">
    <source>
        <dbReference type="Proteomes" id="UP001050691"/>
    </source>
</evidence>
<name>A0AAV4ZZS1_9AGAM</name>
<sequence>MGRERKTSPYLHSETQATATVFADKVESKRVRSPNSRDIRTLLLFTFCLRSLTVLIAFLSSYLPQFDASSSLLTLNAPGSFISGRFANAALKWDAIHYLHIAQEGYQYEYQFAWMPGLPVLLRILSSLGTSLSSSFLISSSICHLILSTLVSIDTTRLLYLLTLHHTESRQLALLSAYLSLLPSSPSTLHLALYTEPWYTWASYRGMFYCAQRQWSKAAFAFLFAGCFRSNAFMLGGFIFWGMIIDRWLDRKEVNTTPEIYMGFHTFDLSNDTISIPSIHWLSLVLH</sequence>
<organism evidence="13 14">
    <name type="scientific">Clathrus columnatus</name>
    <dbReference type="NCBI Taxonomy" id="1419009"/>
    <lineage>
        <taxon>Eukaryota</taxon>
        <taxon>Fungi</taxon>
        <taxon>Dikarya</taxon>
        <taxon>Basidiomycota</taxon>
        <taxon>Agaricomycotina</taxon>
        <taxon>Agaricomycetes</taxon>
        <taxon>Phallomycetidae</taxon>
        <taxon>Phallales</taxon>
        <taxon>Clathraceae</taxon>
        <taxon>Clathrus</taxon>
    </lineage>
</organism>
<keyword evidence="11 12" id="KW-0472">Membrane</keyword>
<evidence type="ECO:0000256" key="4">
    <source>
        <dbReference type="ARBA" id="ARBA00013795"/>
    </source>
</evidence>
<dbReference type="EC" id="2.4.1.-" evidence="12"/>
<comment type="pathway">
    <text evidence="2 12">Glycolipid biosynthesis; glycosylphosphatidylinositol-anchor biosynthesis.</text>
</comment>
<evidence type="ECO:0000256" key="10">
    <source>
        <dbReference type="ARBA" id="ARBA00022989"/>
    </source>
</evidence>
<dbReference type="GO" id="GO:0000009">
    <property type="term" value="F:alpha-1,6-mannosyltransferase activity"/>
    <property type="evidence" value="ECO:0007669"/>
    <property type="project" value="InterPro"/>
</dbReference>
<keyword evidence="6 12" id="KW-0328">Glycosyltransferase</keyword>
<evidence type="ECO:0000256" key="9">
    <source>
        <dbReference type="ARBA" id="ARBA00022824"/>
    </source>
</evidence>
<keyword evidence="7 12" id="KW-0808">Transferase</keyword>
<comment type="function">
    <text evidence="12">Mannosyltransferase involved in glycosylphosphatidylinositol-anchor biosynthesis.</text>
</comment>
<keyword evidence="9 12" id="KW-0256">Endoplasmic reticulum</keyword>
<evidence type="ECO:0000256" key="2">
    <source>
        <dbReference type="ARBA" id="ARBA00004687"/>
    </source>
</evidence>
<dbReference type="GO" id="GO:0006506">
    <property type="term" value="P:GPI anchor biosynthetic process"/>
    <property type="evidence" value="ECO:0007669"/>
    <property type="project" value="UniProtKB-KW"/>
</dbReference>
<dbReference type="GO" id="GO:0005789">
    <property type="term" value="C:endoplasmic reticulum membrane"/>
    <property type="evidence" value="ECO:0007669"/>
    <property type="project" value="UniProtKB-SubCell"/>
</dbReference>
<feature type="transmembrane region" description="Helical" evidence="12">
    <location>
        <begin position="215"/>
        <end position="242"/>
    </location>
</feature>
<evidence type="ECO:0000256" key="6">
    <source>
        <dbReference type="ARBA" id="ARBA00022676"/>
    </source>
</evidence>
<evidence type="ECO:0000313" key="13">
    <source>
        <dbReference type="EMBL" id="GJJ06428.1"/>
    </source>
</evidence>
<proteinExistence type="inferred from homology"/>
<comment type="caution">
    <text evidence="13">The sequence shown here is derived from an EMBL/GenBank/DDBJ whole genome shotgun (WGS) entry which is preliminary data.</text>
</comment>
<dbReference type="GO" id="GO:0004376">
    <property type="term" value="F:GPI mannosyltransferase activity"/>
    <property type="evidence" value="ECO:0007669"/>
    <property type="project" value="InterPro"/>
</dbReference>
<dbReference type="Proteomes" id="UP001050691">
    <property type="component" value="Unassembled WGS sequence"/>
</dbReference>
<dbReference type="InterPro" id="IPR007315">
    <property type="entry name" value="PIG-V/Gpi18"/>
</dbReference>
<keyword evidence="10 12" id="KW-1133">Transmembrane helix</keyword>
<reference evidence="13" key="1">
    <citation type="submission" date="2021-10" db="EMBL/GenBank/DDBJ databases">
        <title>De novo Genome Assembly of Clathrus columnatus (Basidiomycota, Fungi) Using Illumina and Nanopore Sequence Data.</title>
        <authorList>
            <person name="Ogiso-Tanaka E."/>
            <person name="Itagaki H."/>
            <person name="Hosoya T."/>
            <person name="Hosaka K."/>
        </authorList>
    </citation>
    <scope>NUCLEOTIDE SEQUENCE</scope>
    <source>
        <strain evidence="13">MO-923</strain>
    </source>
</reference>
<dbReference type="EMBL" id="BPWL01000001">
    <property type="protein sequence ID" value="GJJ06428.1"/>
    <property type="molecule type" value="Genomic_DNA"/>
</dbReference>
<evidence type="ECO:0000256" key="12">
    <source>
        <dbReference type="RuleBase" id="RU363112"/>
    </source>
</evidence>
<evidence type="ECO:0000256" key="1">
    <source>
        <dbReference type="ARBA" id="ARBA00004477"/>
    </source>
</evidence>
<comment type="similarity">
    <text evidence="3 12">Belongs to the PIGV family.</text>
</comment>
<evidence type="ECO:0000256" key="11">
    <source>
        <dbReference type="ARBA" id="ARBA00023136"/>
    </source>
</evidence>
<dbReference type="GO" id="GO:0031501">
    <property type="term" value="C:mannosyltransferase complex"/>
    <property type="evidence" value="ECO:0007669"/>
    <property type="project" value="TreeGrafter"/>
</dbReference>